<dbReference type="PANTHER" id="PTHR11956">
    <property type="entry name" value="ARGINYL-TRNA SYNTHETASE"/>
    <property type="match status" value="1"/>
</dbReference>
<protein>
    <recommendedName>
        <fullName evidence="2">arginine--tRNA ligase</fullName>
        <ecNumber evidence="2">6.1.1.19</ecNumber>
    </recommendedName>
    <alternativeName>
        <fullName evidence="8">Arginyl-tRNA synthetase</fullName>
    </alternativeName>
</protein>
<dbReference type="FunFam" id="1.10.730.10:FF:000006">
    <property type="entry name" value="Arginyl-tRNA synthetase 2, mitochondrial"/>
    <property type="match status" value="1"/>
</dbReference>
<dbReference type="GO" id="GO:0005524">
    <property type="term" value="F:ATP binding"/>
    <property type="evidence" value="ECO:0007669"/>
    <property type="project" value="UniProtKB-KW"/>
</dbReference>
<dbReference type="SUPFAM" id="SSF47323">
    <property type="entry name" value="Anticodon-binding domain of a subclass of class I aminoacyl-tRNA synthetases"/>
    <property type="match status" value="1"/>
</dbReference>
<dbReference type="CDD" id="cd00671">
    <property type="entry name" value="ArgRS_core"/>
    <property type="match status" value="1"/>
</dbReference>
<keyword evidence="3 10" id="KW-0436">Ligase</keyword>
<comment type="catalytic activity">
    <reaction evidence="9">
        <text>tRNA(Arg) + L-arginine + ATP = L-arginyl-tRNA(Arg) + AMP + diphosphate</text>
        <dbReference type="Rhea" id="RHEA:20301"/>
        <dbReference type="Rhea" id="RHEA-COMP:9658"/>
        <dbReference type="Rhea" id="RHEA-COMP:9673"/>
        <dbReference type="ChEBI" id="CHEBI:30616"/>
        <dbReference type="ChEBI" id="CHEBI:32682"/>
        <dbReference type="ChEBI" id="CHEBI:33019"/>
        <dbReference type="ChEBI" id="CHEBI:78442"/>
        <dbReference type="ChEBI" id="CHEBI:78513"/>
        <dbReference type="ChEBI" id="CHEBI:456215"/>
        <dbReference type="EC" id="6.1.1.19"/>
    </reaction>
</comment>
<gene>
    <name evidence="13" type="ORF">LOD99_14759</name>
</gene>
<evidence type="ECO:0000259" key="11">
    <source>
        <dbReference type="SMART" id="SM00836"/>
    </source>
</evidence>
<comment type="caution">
    <text evidence="13">The sequence shown here is derived from an EMBL/GenBank/DDBJ whole genome shotgun (WGS) entry which is preliminary data.</text>
</comment>
<dbReference type="InterPro" id="IPR036695">
    <property type="entry name" value="Arg-tRNA-synth_N_sf"/>
</dbReference>
<dbReference type="PRINTS" id="PR01038">
    <property type="entry name" value="TRNASYNTHARG"/>
</dbReference>
<dbReference type="SMART" id="SM01016">
    <property type="entry name" value="Arg_tRNA_synt_N"/>
    <property type="match status" value="1"/>
</dbReference>
<dbReference type="InterPro" id="IPR001412">
    <property type="entry name" value="aa-tRNA-synth_I_CS"/>
</dbReference>
<dbReference type="SUPFAM" id="SSF55190">
    <property type="entry name" value="Arginyl-tRNA synthetase (ArgRS), N-terminal 'additional' domain"/>
    <property type="match status" value="1"/>
</dbReference>
<keyword evidence="4 10" id="KW-0547">Nucleotide-binding</keyword>
<proteinExistence type="inferred from homology"/>
<evidence type="ECO:0000256" key="6">
    <source>
        <dbReference type="ARBA" id="ARBA00022917"/>
    </source>
</evidence>
<evidence type="ECO:0000256" key="7">
    <source>
        <dbReference type="ARBA" id="ARBA00023146"/>
    </source>
</evidence>
<evidence type="ECO:0000259" key="12">
    <source>
        <dbReference type="SMART" id="SM01016"/>
    </source>
</evidence>
<dbReference type="InterPro" id="IPR035684">
    <property type="entry name" value="ArgRS_core"/>
</dbReference>
<dbReference type="HAMAP" id="MF_00123">
    <property type="entry name" value="Arg_tRNA_synth"/>
    <property type="match status" value="1"/>
</dbReference>
<keyword evidence="7 10" id="KW-0030">Aminoacyl-tRNA synthetase</keyword>
<dbReference type="Gene3D" id="1.10.730.10">
    <property type="entry name" value="Isoleucyl-tRNA Synthetase, Domain 1"/>
    <property type="match status" value="1"/>
</dbReference>
<dbReference type="Gene3D" id="3.40.50.620">
    <property type="entry name" value="HUPs"/>
    <property type="match status" value="1"/>
</dbReference>
<dbReference type="Proteomes" id="UP001165289">
    <property type="component" value="Unassembled WGS sequence"/>
</dbReference>
<comment type="similarity">
    <text evidence="1 10">Belongs to the class-I aminoacyl-tRNA synthetase family.</text>
</comment>
<feature type="domain" description="DALR anticodon binding" evidence="11">
    <location>
        <begin position="549"/>
        <end position="675"/>
    </location>
</feature>
<evidence type="ECO:0000256" key="9">
    <source>
        <dbReference type="ARBA" id="ARBA00049339"/>
    </source>
</evidence>
<evidence type="ECO:0000256" key="10">
    <source>
        <dbReference type="RuleBase" id="RU363038"/>
    </source>
</evidence>
<dbReference type="InterPro" id="IPR001278">
    <property type="entry name" value="Arg-tRNA-ligase"/>
</dbReference>
<keyword evidence="6 10" id="KW-0648">Protein biosynthesis</keyword>
<sequence>MAESCTDKALFDQLTSDTKSINIQVQKLKSEILKVENSIKTYTPDKDCTEANLADIREENKKFLYRRGILTQALLKEKKIGESMVTNNIQQFVQRLMAVAVYRAYPNVSTPPLPLLAVPNSKGYGGEYKSNVALELSKTLAEKGVIINPRDLADKLSKTIPPNDVITSSSITGAGFLNLKVDTGFICKKVQEILAKGVLPPDVEKKRVVVDFSSPNIAKEMHVGHLRSTIIGESICRMLEFCGHDVLRLNHVGDWGTQFGMLIAHLQDIFPDYESITPVIQDLQAFYKASKTRFDEEEDFKKRAYEAVVALQSHEPKVYNAWKKICEISRNEFQVIYDRLGISIIERGESFYHSMMPDLVEQLKLNGLLTLEEGRFLFFLKDKTSLPLTIVKSDGGYTYDTSDLAAIRHRIREEKAQWIIYVVDRGQSAHFQSIFEAAKIAGYLDDHKVRVNHVEFGLVLGEDKKKFKTRSGDTVQLANLLDKGLEKSMAHLTSKGRDKELTTDELRLAQESVAYSCIKYADLCHDRRRDYVFSFNKMLEDRGNTAVYLLYMLTRIRSIIRSSKLTPEQIESAIKKISIVLEVDVEIGLGMSLLRFPEVIYRTVDTLLLHQVCEYLYDLSCSFSSFYDKCYCMRIDKETDEVLEINMNRILLCEATARVFETGFHILGIIPVSRM</sequence>
<dbReference type="Gene3D" id="3.30.1360.70">
    <property type="entry name" value="Arginyl tRNA synthetase N-terminal domain"/>
    <property type="match status" value="1"/>
</dbReference>
<dbReference type="EC" id="6.1.1.19" evidence="2"/>
<dbReference type="InterPro" id="IPR014729">
    <property type="entry name" value="Rossmann-like_a/b/a_fold"/>
</dbReference>
<evidence type="ECO:0000256" key="2">
    <source>
        <dbReference type="ARBA" id="ARBA00012837"/>
    </source>
</evidence>
<feature type="domain" description="Arginyl tRNA synthetase N-terminal" evidence="12">
    <location>
        <begin position="91"/>
        <end position="181"/>
    </location>
</feature>
<dbReference type="NCBIfam" id="TIGR00456">
    <property type="entry name" value="argS"/>
    <property type="match status" value="1"/>
</dbReference>
<organism evidence="13 14">
    <name type="scientific">Oopsacas minuta</name>
    <dbReference type="NCBI Taxonomy" id="111878"/>
    <lineage>
        <taxon>Eukaryota</taxon>
        <taxon>Metazoa</taxon>
        <taxon>Porifera</taxon>
        <taxon>Hexactinellida</taxon>
        <taxon>Hexasterophora</taxon>
        <taxon>Lyssacinosida</taxon>
        <taxon>Leucopsacidae</taxon>
        <taxon>Oopsacas</taxon>
    </lineage>
</organism>
<dbReference type="InterPro" id="IPR005148">
    <property type="entry name" value="Arg-tRNA-synth_N"/>
</dbReference>
<evidence type="ECO:0000313" key="13">
    <source>
        <dbReference type="EMBL" id="KAI6659083.1"/>
    </source>
</evidence>
<dbReference type="SMART" id="SM00836">
    <property type="entry name" value="DALR_1"/>
    <property type="match status" value="1"/>
</dbReference>
<dbReference type="Pfam" id="PF03485">
    <property type="entry name" value="Arg_tRNA_synt_N"/>
    <property type="match status" value="1"/>
</dbReference>
<dbReference type="Pfam" id="PF05746">
    <property type="entry name" value="DALR_1"/>
    <property type="match status" value="1"/>
</dbReference>
<dbReference type="FunFam" id="3.40.50.620:FF:000084">
    <property type="entry name" value="arginine--tRNA ligase, cytoplasmic"/>
    <property type="match status" value="1"/>
</dbReference>
<dbReference type="InterPro" id="IPR009080">
    <property type="entry name" value="tRNAsynth_Ia_anticodon-bd"/>
</dbReference>
<dbReference type="EMBL" id="JAKMXF010000066">
    <property type="protein sequence ID" value="KAI6659083.1"/>
    <property type="molecule type" value="Genomic_DNA"/>
</dbReference>
<dbReference type="SUPFAM" id="SSF52374">
    <property type="entry name" value="Nucleotidylyl transferase"/>
    <property type="match status" value="1"/>
</dbReference>
<evidence type="ECO:0000256" key="4">
    <source>
        <dbReference type="ARBA" id="ARBA00022741"/>
    </source>
</evidence>
<keyword evidence="14" id="KW-1185">Reference proteome</keyword>
<dbReference type="AlphaFoldDB" id="A0AAV7KCY6"/>
<keyword evidence="5 10" id="KW-0067">ATP-binding</keyword>
<dbReference type="GO" id="GO:0004814">
    <property type="term" value="F:arginine-tRNA ligase activity"/>
    <property type="evidence" value="ECO:0007669"/>
    <property type="project" value="UniProtKB-EC"/>
</dbReference>
<evidence type="ECO:0000313" key="14">
    <source>
        <dbReference type="Proteomes" id="UP001165289"/>
    </source>
</evidence>
<dbReference type="Pfam" id="PF00750">
    <property type="entry name" value="tRNA-synt_1d"/>
    <property type="match status" value="1"/>
</dbReference>
<evidence type="ECO:0000256" key="1">
    <source>
        <dbReference type="ARBA" id="ARBA00005594"/>
    </source>
</evidence>
<dbReference type="PROSITE" id="PS00178">
    <property type="entry name" value="AA_TRNA_LIGASE_I"/>
    <property type="match status" value="1"/>
</dbReference>
<evidence type="ECO:0000256" key="8">
    <source>
        <dbReference type="ARBA" id="ARBA00033033"/>
    </source>
</evidence>
<evidence type="ECO:0000256" key="3">
    <source>
        <dbReference type="ARBA" id="ARBA00022598"/>
    </source>
</evidence>
<reference evidence="13 14" key="1">
    <citation type="journal article" date="2023" name="BMC Biol.">
        <title>The compact genome of the sponge Oopsacas minuta (Hexactinellida) is lacking key metazoan core genes.</title>
        <authorList>
            <person name="Santini S."/>
            <person name="Schenkelaars Q."/>
            <person name="Jourda C."/>
            <person name="Duchesne M."/>
            <person name="Belahbib H."/>
            <person name="Rocher C."/>
            <person name="Selva M."/>
            <person name="Riesgo A."/>
            <person name="Vervoort M."/>
            <person name="Leys S.P."/>
            <person name="Kodjabachian L."/>
            <person name="Le Bivic A."/>
            <person name="Borchiellini C."/>
            <person name="Claverie J.M."/>
            <person name="Renard E."/>
        </authorList>
    </citation>
    <scope>NUCLEOTIDE SEQUENCE [LARGE SCALE GENOMIC DNA]</scope>
    <source>
        <strain evidence="13">SPO-2</strain>
    </source>
</reference>
<dbReference type="GO" id="GO:0005737">
    <property type="term" value="C:cytoplasm"/>
    <property type="evidence" value="ECO:0007669"/>
    <property type="project" value="InterPro"/>
</dbReference>
<dbReference type="InterPro" id="IPR008909">
    <property type="entry name" value="DALR_anticod-bd"/>
</dbReference>
<accession>A0AAV7KCY6</accession>
<dbReference type="PANTHER" id="PTHR11956:SF5">
    <property type="entry name" value="ARGININE--TRNA LIGASE, CYTOPLASMIC"/>
    <property type="match status" value="1"/>
</dbReference>
<name>A0AAV7KCY6_9METZ</name>
<dbReference type="GO" id="GO:0006420">
    <property type="term" value="P:arginyl-tRNA aminoacylation"/>
    <property type="evidence" value="ECO:0007669"/>
    <property type="project" value="InterPro"/>
</dbReference>
<evidence type="ECO:0000256" key="5">
    <source>
        <dbReference type="ARBA" id="ARBA00022840"/>
    </source>
</evidence>